<organism evidence="3 4">
    <name type="scientific">Niabella ginsengisoli</name>
    <dbReference type="NCBI Taxonomy" id="522298"/>
    <lineage>
        <taxon>Bacteria</taxon>
        <taxon>Pseudomonadati</taxon>
        <taxon>Bacteroidota</taxon>
        <taxon>Chitinophagia</taxon>
        <taxon>Chitinophagales</taxon>
        <taxon>Chitinophagaceae</taxon>
        <taxon>Niabella</taxon>
    </lineage>
</organism>
<dbReference type="InterPro" id="IPR032466">
    <property type="entry name" value="Metal_Hydrolase"/>
</dbReference>
<accession>A0ABS9SP88</accession>
<dbReference type="Pfam" id="PF01979">
    <property type="entry name" value="Amidohydro_1"/>
    <property type="match status" value="1"/>
</dbReference>
<reference evidence="3 4" key="1">
    <citation type="submission" date="2022-02" db="EMBL/GenBank/DDBJ databases">
        <authorList>
            <person name="Min J."/>
        </authorList>
    </citation>
    <scope>NUCLEOTIDE SEQUENCE [LARGE SCALE GENOMIC DNA]</scope>
    <source>
        <strain evidence="3 4">GR10-1</strain>
    </source>
</reference>
<dbReference type="InterPro" id="IPR050287">
    <property type="entry name" value="MTA/SAH_deaminase"/>
</dbReference>
<comment type="caution">
    <text evidence="3">The sequence shown here is derived from an EMBL/GenBank/DDBJ whole genome shotgun (WGS) entry which is preliminary data.</text>
</comment>
<protein>
    <submittedName>
        <fullName evidence="3">Amidohydrolase family protein</fullName>
    </submittedName>
</protein>
<dbReference type="Gene3D" id="3.20.20.140">
    <property type="entry name" value="Metal-dependent hydrolases"/>
    <property type="match status" value="1"/>
</dbReference>
<evidence type="ECO:0000313" key="3">
    <source>
        <dbReference type="EMBL" id="MCH5600187.1"/>
    </source>
</evidence>
<sequence length="195" mass="21954">MVAHNSNGLLSIHNQETEDETLWFTQKTGGFVDMFKGMGLNTDSFIASGKSSLQTYLSKFPIDIQLLLVHNVFTMEEDIVFSKQSKQPLFWCFCPNANYFISRLLPDLPMFLKAGADIVLGTDSLASNRQLSIWEEIQTLQKAFPEIQLQQFLQWATINGAKALKIDTQYGSFEKGKRPGVVNIKDGNANHFALI</sequence>
<evidence type="ECO:0000313" key="4">
    <source>
        <dbReference type="Proteomes" id="UP001202248"/>
    </source>
</evidence>
<proteinExistence type="predicted"/>
<dbReference type="PANTHER" id="PTHR43794:SF11">
    <property type="entry name" value="AMIDOHYDROLASE-RELATED DOMAIN-CONTAINING PROTEIN"/>
    <property type="match status" value="1"/>
</dbReference>
<gene>
    <name evidence="3" type="ORF">MKP09_20820</name>
</gene>
<name>A0ABS9SP88_9BACT</name>
<feature type="domain" description="Amidohydrolase-related" evidence="2">
    <location>
        <begin position="40"/>
        <end position="179"/>
    </location>
</feature>
<dbReference type="PANTHER" id="PTHR43794">
    <property type="entry name" value="AMINOHYDROLASE SSNA-RELATED"/>
    <property type="match status" value="1"/>
</dbReference>
<evidence type="ECO:0000256" key="1">
    <source>
        <dbReference type="ARBA" id="ARBA00022801"/>
    </source>
</evidence>
<keyword evidence="4" id="KW-1185">Reference proteome</keyword>
<keyword evidence="1" id="KW-0378">Hydrolase</keyword>
<dbReference type="SUPFAM" id="SSF51556">
    <property type="entry name" value="Metallo-dependent hydrolases"/>
    <property type="match status" value="1"/>
</dbReference>
<dbReference type="Proteomes" id="UP001202248">
    <property type="component" value="Unassembled WGS sequence"/>
</dbReference>
<dbReference type="InterPro" id="IPR006680">
    <property type="entry name" value="Amidohydro-rel"/>
</dbReference>
<dbReference type="EMBL" id="JAKWBL010000004">
    <property type="protein sequence ID" value="MCH5600187.1"/>
    <property type="molecule type" value="Genomic_DNA"/>
</dbReference>
<evidence type="ECO:0000259" key="2">
    <source>
        <dbReference type="Pfam" id="PF01979"/>
    </source>
</evidence>